<dbReference type="InterPro" id="IPR007848">
    <property type="entry name" value="Small_mtfrase_dom"/>
</dbReference>
<evidence type="ECO:0000259" key="7">
    <source>
        <dbReference type="Pfam" id="PF05175"/>
    </source>
</evidence>
<evidence type="ECO:0000256" key="5">
    <source>
        <dbReference type="ARBA" id="ARBA00022694"/>
    </source>
</evidence>
<dbReference type="PANTHER" id="PTHR47739">
    <property type="entry name" value="TRNA1(VAL) (ADENINE(37)-N6)-METHYLTRANSFERASE"/>
    <property type="match status" value="1"/>
</dbReference>
<sequence length="232" mass="26106">MFRFKQFTIQQDRTAMKVCTDSCLLGAYADVGVGGRLLDIGTGTGLLALMAAQRNPTARIDAVEVDKAAFEQATENAIASPFAERVEVVHTRIQLFSAEPYDRILSNPPFYTNYLRSPNSAVNRALHNDELPFDALITSVRRLLKPDGQFWVLLPPFEMERLVTLAQTAGLHPFRQLAIRHHDRKPVFRTITGFVLTGTPALQTEELSIFEPDGRTYTGSFRQLLQAFYLIF</sequence>
<dbReference type="GO" id="GO:0005737">
    <property type="term" value="C:cytoplasm"/>
    <property type="evidence" value="ECO:0007669"/>
    <property type="project" value="UniProtKB-SubCell"/>
</dbReference>
<dbReference type="EMBL" id="QLMC01000004">
    <property type="protein sequence ID" value="RAJ95668.1"/>
    <property type="molecule type" value="Genomic_DNA"/>
</dbReference>
<keyword evidence="4 6" id="KW-0949">S-adenosyl-L-methionine</keyword>
<dbReference type="EC" id="2.1.1.223" evidence="6"/>
<name>A0A327WSQ4_LARAB</name>
<gene>
    <name evidence="8" type="ORF">LX87_03416</name>
</gene>
<comment type="caution">
    <text evidence="8">The sequence shown here is derived from an EMBL/GenBank/DDBJ whole genome shotgun (WGS) entry which is preliminary data.</text>
</comment>
<evidence type="ECO:0000256" key="6">
    <source>
        <dbReference type="HAMAP-Rule" id="MF_01872"/>
    </source>
</evidence>
<evidence type="ECO:0000256" key="3">
    <source>
        <dbReference type="ARBA" id="ARBA00022679"/>
    </source>
</evidence>
<keyword evidence="9" id="KW-1185">Reference proteome</keyword>
<reference evidence="8 9" key="1">
    <citation type="submission" date="2018-06" db="EMBL/GenBank/DDBJ databases">
        <title>Genomic Encyclopedia of Archaeal and Bacterial Type Strains, Phase II (KMG-II): from individual species to whole genera.</title>
        <authorList>
            <person name="Goeker M."/>
        </authorList>
    </citation>
    <scope>NUCLEOTIDE SEQUENCE [LARGE SCALE GENOMIC DNA]</scope>
    <source>
        <strain evidence="8 9">DSM 21851</strain>
    </source>
</reference>
<dbReference type="Proteomes" id="UP000248790">
    <property type="component" value="Unassembled WGS sequence"/>
</dbReference>
<comment type="catalytic activity">
    <reaction evidence="6">
        <text>adenosine(37) in tRNA1(Val) + S-adenosyl-L-methionine = N(6)-methyladenosine(37) in tRNA1(Val) + S-adenosyl-L-homocysteine + H(+)</text>
        <dbReference type="Rhea" id="RHEA:43160"/>
        <dbReference type="Rhea" id="RHEA-COMP:10369"/>
        <dbReference type="Rhea" id="RHEA-COMP:10370"/>
        <dbReference type="ChEBI" id="CHEBI:15378"/>
        <dbReference type="ChEBI" id="CHEBI:57856"/>
        <dbReference type="ChEBI" id="CHEBI:59789"/>
        <dbReference type="ChEBI" id="CHEBI:74411"/>
        <dbReference type="ChEBI" id="CHEBI:74449"/>
        <dbReference type="EC" id="2.1.1.223"/>
    </reaction>
</comment>
<organism evidence="8 9">
    <name type="scientific">Larkinella arboricola</name>
    <dbReference type="NCBI Taxonomy" id="643671"/>
    <lineage>
        <taxon>Bacteria</taxon>
        <taxon>Pseudomonadati</taxon>
        <taxon>Bacteroidota</taxon>
        <taxon>Cytophagia</taxon>
        <taxon>Cytophagales</taxon>
        <taxon>Spirosomataceae</taxon>
        <taxon>Larkinella</taxon>
    </lineage>
</organism>
<feature type="domain" description="Methyltransferase small" evidence="7">
    <location>
        <begin position="33"/>
        <end position="153"/>
    </location>
</feature>
<dbReference type="SUPFAM" id="SSF53335">
    <property type="entry name" value="S-adenosyl-L-methionine-dependent methyltransferases"/>
    <property type="match status" value="1"/>
</dbReference>
<dbReference type="PANTHER" id="PTHR47739:SF1">
    <property type="entry name" value="TRNA1(VAL) (ADENINE(37)-N6)-METHYLTRANSFERASE"/>
    <property type="match status" value="1"/>
</dbReference>
<dbReference type="InterPro" id="IPR029063">
    <property type="entry name" value="SAM-dependent_MTases_sf"/>
</dbReference>
<keyword evidence="1 6" id="KW-0963">Cytoplasm</keyword>
<keyword evidence="5 6" id="KW-0819">tRNA processing</keyword>
<comment type="similarity">
    <text evidence="6">Belongs to the methyltransferase superfamily. tRNA (adenine-N(6)-)-methyltransferase family.</text>
</comment>
<protein>
    <recommendedName>
        <fullName evidence="6">tRNA1(Val) (adenine(37)-N6)-methyltransferase</fullName>
        <ecNumber evidence="6">2.1.1.223</ecNumber>
    </recommendedName>
    <alternativeName>
        <fullName evidence="6">tRNA m6A37 methyltransferase</fullName>
    </alternativeName>
</protein>
<dbReference type="GO" id="GO:0016430">
    <property type="term" value="F:tRNA (adenine-N6)-methyltransferase activity"/>
    <property type="evidence" value="ECO:0007669"/>
    <property type="project" value="UniProtKB-UniRule"/>
</dbReference>
<keyword evidence="3 6" id="KW-0808">Transferase</keyword>
<comment type="function">
    <text evidence="6">Specifically methylates the adenine in position 37 of tRNA(1)(Val) (anticodon cmo5UAC).</text>
</comment>
<dbReference type="Gene3D" id="3.40.50.150">
    <property type="entry name" value="Vaccinia Virus protein VP39"/>
    <property type="match status" value="1"/>
</dbReference>
<dbReference type="InterPro" id="IPR022882">
    <property type="entry name" value="tRNA_adenine-N6_MeTrfase"/>
</dbReference>
<dbReference type="GO" id="GO:0008033">
    <property type="term" value="P:tRNA processing"/>
    <property type="evidence" value="ECO:0007669"/>
    <property type="project" value="UniProtKB-UniRule"/>
</dbReference>
<dbReference type="Pfam" id="PF05175">
    <property type="entry name" value="MTS"/>
    <property type="match status" value="1"/>
</dbReference>
<evidence type="ECO:0000313" key="8">
    <source>
        <dbReference type="EMBL" id="RAJ95668.1"/>
    </source>
</evidence>
<dbReference type="InterPro" id="IPR050210">
    <property type="entry name" value="tRNA_Adenine-N(6)_MTase"/>
</dbReference>
<evidence type="ECO:0000256" key="1">
    <source>
        <dbReference type="ARBA" id="ARBA00022490"/>
    </source>
</evidence>
<dbReference type="CDD" id="cd02440">
    <property type="entry name" value="AdoMet_MTases"/>
    <property type="match status" value="1"/>
</dbReference>
<comment type="subcellular location">
    <subcellularLocation>
        <location evidence="6">Cytoplasm</location>
    </subcellularLocation>
</comment>
<evidence type="ECO:0000256" key="4">
    <source>
        <dbReference type="ARBA" id="ARBA00022691"/>
    </source>
</evidence>
<keyword evidence="2 6" id="KW-0489">Methyltransferase</keyword>
<evidence type="ECO:0000256" key="2">
    <source>
        <dbReference type="ARBA" id="ARBA00022603"/>
    </source>
</evidence>
<dbReference type="AlphaFoldDB" id="A0A327WSQ4"/>
<evidence type="ECO:0000313" key="9">
    <source>
        <dbReference type="Proteomes" id="UP000248790"/>
    </source>
</evidence>
<proteinExistence type="inferred from homology"/>
<dbReference type="RefSeq" id="WP_111629468.1">
    <property type="nucleotide sequence ID" value="NZ_QLMC01000004.1"/>
</dbReference>
<dbReference type="GO" id="GO:0032259">
    <property type="term" value="P:methylation"/>
    <property type="evidence" value="ECO:0007669"/>
    <property type="project" value="UniProtKB-KW"/>
</dbReference>
<dbReference type="OrthoDB" id="5383291at2"/>
<accession>A0A327WSQ4</accession>
<dbReference type="HAMAP" id="MF_01872">
    <property type="entry name" value="tRNA_methyltr_YfiC"/>
    <property type="match status" value="1"/>
</dbReference>